<dbReference type="EMBL" id="LSYV01000004">
    <property type="protein sequence ID" value="KXZ55038.1"/>
    <property type="molecule type" value="Genomic_DNA"/>
</dbReference>
<dbReference type="CDD" id="cd16100">
    <property type="entry name" value="ARID"/>
    <property type="match status" value="1"/>
</dbReference>
<keyword evidence="4" id="KW-1185">Reference proteome</keyword>
<feature type="domain" description="ARID" evidence="2">
    <location>
        <begin position="100"/>
        <end position="205"/>
    </location>
</feature>
<evidence type="ECO:0000256" key="1">
    <source>
        <dbReference type="SAM" id="MobiDB-lite"/>
    </source>
</evidence>
<organism evidence="3 4">
    <name type="scientific">Gonium pectorale</name>
    <name type="common">Green alga</name>
    <dbReference type="NCBI Taxonomy" id="33097"/>
    <lineage>
        <taxon>Eukaryota</taxon>
        <taxon>Viridiplantae</taxon>
        <taxon>Chlorophyta</taxon>
        <taxon>core chlorophytes</taxon>
        <taxon>Chlorophyceae</taxon>
        <taxon>CS clade</taxon>
        <taxon>Chlamydomonadales</taxon>
        <taxon>Volvocaceae</taxon>
        <taxon>Gonium</taxon>
    </lineage>
</organism>
<dbReference type="PROSITE" id="PS51011">
    <property type="entry name" value="ARID"/>
    <property type="match status" value="1"/>
</dbReference>
<reference evidence="4" key="1">
    <citation type="journal article" date="2016" name="Nat. Commun.">
        <title>The Gonium pectorale genome demonstrates co-option of cell cycle regulation during the evolution of multicellularity.</title>
        <authorList>
            <person name="Hanschen E.R."/>
            <person name="Marriage T.N."/>
            <person name="Ferris P.J."/>
            <person name="Hamaji T."/>
            <person name="Toyoda A."/>
            <person name="Fujiyama A."/>
            <person name="Neme R."/>
            <person name="Noguchi H."/>
            <person name="Minakuchi Y."/>
            <person name="Suzuki M."/>
            <person name="Kawai-Toyooka H."/>
            <person name="Smith D.R."/>
            <person name="Sparks H."/>
            <person name="Anderson J."/>
            <person name="Bakaric R."/>
            <person name="Luria V."/>
            <person name="Karger A."/>
            <person name="Kirschner M.W."/>
            <person name="Durand P.M."/>
            <person name="Michod R.E."/>
            <person name="Nozaki H."/>
            <person name="Olson B.J."/>
        </authorList>
    </citation>
    <scope>NUCLEOTIDE SEQUENCE [LARGE SCALE GENOMIC DNA]</scope>
    <source>
        <strain evidence="4">NIES-2863</strain>
    </source>
</reference>
<dbReference type="Pfam" id="PF01388">
    <property type="entry name" value="ARID"/>
    <property type="match status" value="1"/>
</dbReference>
<proteinExistence type="predicted"/>
<dbReference type="SUPFAM" id="SSF46774">
    <property type="entry name" value="ARID-like"/>
    <property type="match status" value="1"/>
</dbReference>
<feature type="compositionally biased region" description="Gly residues" evidence="1">
    <location>
        <begin position="476"/>
        <end position="496"/>
    </location>
</feature>
<dbReference type="AlphaFoldDB" id="A0A150GZJ3"/>
<feature type="region of interest" description="Disordered" evidence="1">
    <location>
        <begin position="273"/>
        <end position="296"/>
    </location>
</feature>
<comment type="caution">
    <text evidence="3">The sequence shown here is derived from an EMBL/GenBank/DDBJ whole genome shotgun (WGS) entry which is preliminary data.</text>
</comment>
<dbReference type="Proteomes" id="UP000075714">
    <property type="component" value="Unassembled WGS sequence"/>
</dbReference>
<feature type="region of interest" description="Disordered" evidence="1">
    <location>
        <begin position="211"/>
        <end position="261"/>
    </location>
</feature>
<evidence type="ECO:0000259" key="2">
    <source>
        <dbReference type="PROSITE" id="PS51011"/>
    </source>
</evidence>
<evidence type="ECO:0000313" key="4">
    <source>
        <dbReference type="Proteomes" id="UP000075714"/>
    </source>
</evidence>
<accession>A0A150GZJ3</accession>
<feature type="compositionally biased region" description="Low complexity" evidence="1">
    <location>
        <begin position="279"/>
        <end position="290"/>
    </location>
</feature>
<sequence>MEAGTVNQQLASDHPPNRLHCQHRHYRPSCTYTPFSCQSIRVVDASGQPGKSLGEWLAGTAGSAGESSRQAFAWLTPDYRAPQWTDDGGDGAAGGQPAQGQLREQLEAGVLDFLSGACDAPPLGPGRPAPNAEYGCVAVGSHTFDLRRMYAAVRELGGYSAAQAIPDSWERLADSLGLDGTARNVAHACRTTYEHFLLRVERLEAAREVAGLPPPEPRGVAHSSSPTASGLSQPQPGAGGPSARTTVAAAGGQQRQRQPPDDVKLELVGWGHEAGPATSQRGQVSRQQSGPRDPRDAVVVTVGGGAGGGFGAAGLGGRGGAAVPQALDREGLISLAVGSGSGPSIRLPVGRTLAPDGGGGGGLSAMAFAAAAGQDSGSWASRSSRIRAGLEQLHGGAGGIGGGGGGGRGLGLQALAAELLRAEAEAPPAGPSALAALTELLAAGGGGGGRPGGLPMGLVRTSSGNIRIGHVAGSNTHGGSGSLPGGAGGGGGGGFKRGPPDGAPGDYGAGPGKRSAM</sequence>
<evidence type="ECO:0000313" key="3">
    <source>
        <dbReference type="EMBL" id="KXZ55038.1"/>
    </source>
</evidence>
<dbReference type="Gene3D" id="1.10.150.60">
    <property type="entry name" value="ARID DNA-binding domain"/>
    <property type="match status" value="1"/>
</dbReference>
<name>A0A150GZJ3_GONPE</name>
<dbReference type="GO" id="GO:0003677">
    <property type="term" value="F:DNA binding"/>
    <property type="evidence" value="ECO:0007669"/>
    <property type="project" value="InterPro"/>
</dbReference>
<dbReference type="InterPro" id="IPR001606">
    <property type="entry name" value="ARID_dom"/>
</dbReference>
<dbReference type="STRING" id="33097.A0A150GZJ3"/>
<protein>
    <recommendedName>
        <fullName evidence="2">ARID domain-containing protein</fullName>
    </recommendedName>
</protein>
<feature type="region of interest" description="Disordered" evidence="1">
    <location>
        <begin position="471"/>
        <end position="517"/>
    </location>
</feature>
<feature type="compositionally biased region" description="Polar residues" evidence="1">
    <location>
        <begin position="222"/>
        <end position="235"/>
    </location>
</feature>
<dbReference type="InterPro" id="IPR036431">
    <property type="entry name" value="ARID_dom_sf"/>
</dbReference>
<gene>
    <name evidence="3" type="ORF">GPECTOR_3g199</name>
</gene>
<dbReference type="OrthoDB" id="515966at2759"/>